<dbReference type="CDD" id="cd05400">
    <property type="entry name" value="NT_2-5OAS_ClassI-CCAase"/>
    <property type="match status" value="1"/>
</dbReference>
<keyword evidence="3" id="KW-1185">Reference proteome</keyword>
<dbReference type="SUPFAM" id="SSF81301">
    <property type="entry name" value="Nucleotidyltransferase"/>
    <property type="match status" value="1"/>
</dbReference>
<dbReference type="Pfam" id="PF18144">
    <property type="entry name" value="SMODS"/>
    <property type="match status" value="1"/>
</dbReference>
<reference evidence="2 3" key="1">
    <citation type="journal article" date="2019" name="Microorganisms">
        <title>Genome Insights into the Novel Species Microvirga brassicacearum, a Rapeseed Endophyte with Biotechnological Potential.</title>
        <authorList>
            <person name="Jimenez-Gomez A."/>
            <person name="Saati-Santamaria Z."/>
            <person name="Igual J.M."/>
            <person name="Rivas R."/>
            <person name="Mateos P.F."/>
            <person name="Garcia-Fraile P."/>
        </authorList>
    </citation>
    <scope>NUCLEOTIDE SEQUENCE [LARGE SCALE GENOMIC DNA]</scope>
    <source>
        <strain evidence="2 3">CDVBN77</strain>
    </source>
</reference>
<dbReference type="Gene3D" id="3.30.460.10">
    <property type="entry name" value="Beta Polymerase, domain 2"/>
    <property type="match status" value="1"/>
</dbReference>
<accession>A0A5N3P5W6</accession>
<dbReference type="OrthoDB" id="2082416at2"/>
<evidence type="ECO:0000313" key="2">
    <source>
        <dbReference type="EMBL" id="KAB0265137.1"/>
    </source>
</evidence>
<dbReference type="InterPro" id="IPR043519">
    <property type="entry name" value="NT_sf"/>
</dbReference>
<sequence length="294" mass="33563">MWAGVFERFRRFHADCNLTPDQIDDGYKKALGVCRSVERAYYGEPAEKATGFLVGSWGKSTQLRPPNDVDLFVRLPWDVYTRFEQRAGNKQSALLQEVKSALGVTYPQTNMRGDGQVVMVQFNTILIEVLPVFQLSTGQYLMPDANDGGHWKMVDPVAQINFVDQVNQKTNGNLRAVTKMMKLWSREQNVPIKSFVLELLLTEFFASYGYGPYSYYWYDFFIRDAFRFLVSKAWGTVIVPGTNEVIPLGGDWLSRAQRALDIALQACAYEHADMIIHAGDEWQKIFGTRIPRSD</sequence>
<gene>
    <name evidence="2" type="ORF">FEZ63_20060</name>
</gene>
<dbReference type="InterPro" id="IPR006116">
    <property type="entry name" value="NT_2-5OAS_ClassI-CCAase"/>
</dbReference>
<keyword evidence="1" id="KW-0051">Antiviral defense</keyword>
<name>A0A5N3P5W6_9HYPH</name>
<dbReference type="RefSeq" id="WP_150947809.1">
    <property type="nucleotide sequence ID" value="NZ_VCMV01000042.1"/>
</dbReference>
<dbReference type="AlphaFoldDB" id="A0A5N3P5W6"/>
<comment type="caution">
    <text evidence="2">The sequence shown here is derived from an EMBL/GenBank/DDBJ whole genome shotgun (WGS) entry which is preliminary data.</text>
</comment>
<protein>
    <submittedName>
        <fullName evidence="2">Nucleotidyltransferase</fullName>
    </submittedName>
</protein>
<keyword evidence="2" id="KW-0808">Transferase</keyword>
<evidence type="ECO:0000256" key="1">
    <source>
        <dbReference type="ARBA" id="ARBA00023118"/>
    </source>
</evidence>
<organism evidence="2 3">
    <name type="scientific">Microvirga brassicacearum</name>
    <dbReference type="NCBI Taxonomy" id="2580413"/>
    <lineage>
        <taxon>Bacteria</taxon>
        <taxon>Pseudomonadati</taxon>
        <taxon>Pseudomonadota</taxon>
        <taxon>Alphaproteobacteria</taxon>
        <taxon>Hyphomicrobiales</taxon>
        <taxon>Methylobacteriaceae</taxon>
        <taxon>Microvirga</taxon>
    </lineage>
</organism>
<dbReference type="GO" id="GO:0051607">
    <property type="term" value="P:defense response to virus"/>
    <property type="evidence" value="ECO:0007669"/>
    <property type="project" value="UniProtKB-KW"/>
</dbReference>
<dbReference type="EMBL" id="VCMV01000042">
    <property type="protein sequence ID" value="KAB0265137.1"/>
    <property type="molecule type" value="Genomic_DNA"/>
</dbReference>
<proteinExistence type="predicted"/>
<dbReference type="Proteomes" id="UP000325684">
    <property type="component" value="Unassembled WGS sequence"/>
</dbReference>
<evidence type="ECO:0000313" key="3">
    <source>
        <dbReference type="Proteomes" id="UP000325684"/>
    </source>
</evidence>
<dbReference type="GO" id="GO:0016779">
    <property type="term" value="F:nucleotidyltransferase activity"/>
    <property type="evidence" value="ECO:0007669"/>
    <property type="project" value="InterPro"/>
</dbReference>